<comment type="similarity">
    <text evidence="2">Belongs to the TPX2 family.</text>
</comment>
<sequence>MDGNENLVPELRKFQKNRGLNLLWECYLPALTTSEYSPFKTWRKLLQKIIDEEDNVSLTSCAAASVQTTKSFRSRVSVTVGTAPTFKSDERAEKRKEFYTKLEEKQRALEEKRLQYEARRREEQEAAIRQLRKSMVVKAKPVPSFYYEGPPPKVELKKLPVTRAPQNWAGERAGSDAMNALSDEKGKGCARALRHSLGSLKEESNVSLKTKSPNSAKSNGNGTTRTRDLSKLDKETAKEHSSL</sequence>
<proteinExistence type="inferred from homology"/>
<feature type="compositionally biased region" description="Polar residues" evidence="7">
    <location>
        <begin position="205"/>
        <end position="224"/>
    </location>
</feature>
<keyword evidence="5" id="KW-0206">Cytoskeleton</keyword>
<dbReference type="InterPro" id="IPR044806">
    <property type="entry name" value="WVD2/WDL1-4"/>
</dbReference>
<keyword evidence="4" id="KW-0493">Microtubule</keyword>
<gene>
    <name evidence="9" type="ORF">SAY87_022489</name>
</gene>
<evidence type="ECO:0000256" key="5">
    <source>
        <dbReference type="ARBA" id="ARBA00023212"/>
    </source>
</evidence>
<reference evidence="9 10" key="1">
    <citation type="journal article" date="2023" name="Hortic Res">
        <title>Pangenome of water caltrop reveals structural variations and asymmetric subgenome divergence after allopolyploidization.</title>
        <authorList>
            <person name="Zhang X."/>
            <person name="Chen Y."/>
            <person name="Wang L."/>
            <person name="Yuan Y."/>
            <person name="Fang M."/>
            <person name="Shi L."/>
            <person name="Lu R."/>
            <person name="Comes H.P."/>
            <person name="Ma Y."/>
            <person name="Chen Y."/>
            <person name="Huang G."/>
            <person name="Zhou Y."/>
            <person name="Zheng Z."/>
            <person name="Qiu Y."/>
        </authorList>
    </citation>
    <scope>NUCLEOTIDE SEQUENCE [LARGE SCALE GENOMIC DNA]</scope>
    <source>
        <tissue evidence="9">Roots</tissue>
    </source>
</reference>
<feature type="domain" description="TPX2 C-terminal" evidence="8">
    <location>
        <begin position="85"/>
        <end position="154"/>
    </location>
</feature>
<feature type="coiled-coil region" evidence="6">
    <location>
        <begin position="95"/>
        <end position="126"/>
    </location>
</feature>
<evidence type="ECO:0000313" key="10">
    <source>
        <dbReference type="Proteomes" id="UP001345219"/>
    </source>
</evidence>
<dbReference type="GO" id="GO:0000226">
    <property type="term" value="P:microtubule cytoskeleton organization"/>
    <property type="evidence" value="ECO:0007669"/>
    <property type="project" value="InterPro"/>
</dbReference>
<organism evidence="9 10">
    <name type="scientific">Trapa incisa</name>
    <dbReference type="NCBI Taxonomy" id="236973"/>
    <lineage>
        <taxon>Eukaryota</taxon>
        <taxon>Viridiplantae</taxon>
        <taxon>Streptophyta</taxon>
        <taxon>Embryophyta</taxon>
        <taxon>Tracheophyta</taxon>
        <taxon>Spermatophyta</taxon>
        <taxon>Magnoliopsida</taxon>
        <taxon>eudicotyledons</taxon>
        <taxon>Gunneridae</taxon>
        <taxon>Pentapetalae</taxon>
        <taxon>rosids</taxon>
        <taxon>malvids</taxon>
        <taxon>Myrtales</taxon>
        <taxon>Lythraceae</taxon>
        <taxon>Trapa</taxon>
    </lineage>
</organism>
<dbReference type="GO" id="GO:0008017">
    <property type="term" value="F:microtubule binding"/>
    <property type="evidence" value="ECO:0007669"/>
    <property type="project" value="InterPro"/>
</dbReference>
<feature type="region of interest" description="Disordered" evidence="7">
    <location>
        <begin position="166"/>
        <end position="243"/>
    </location>
</feature>
<dbReference type="PANTHER" id="PTHR46372">
    <property type="entry name" value="PROTEIN WVD2-LIKE 3"/>
    <property type="match status" value="1"/>
</dbReference>
<dbReference type="GO" id="GO:0005874">
    <property type="term" value="C:microtubule"/>
    <property type="evidence" value="ECO:0007669"/>
    <property type="project" value="UniProtKB-KW"/>
</dbReference>
<feature type="compositionally biased region" description="Basic and acidic residues" evidence="7">
    <location>
        <begin position="225"/>
        <end position="243"/>
    </location>
</feature>
<protein>
    <recommendedName>
        <fullName evidence="8">TPX2 C-terminal domain-containing protein</fullName>
    </recommendedName>
</protein>
<evidence type="ECO:0000259" key="8">
    <source>
        <dbReference type="Pfam" id="PF06886"/>
    </source>
</evidence>
<evidence type="ECO:0000256" key="3">
    <source>
        <dbReference type="ARBA" id="ARBA00022490"/>
    </source>
</evidence>
<dbReference type="Proteomes" id="UP001345219">
    <property type="component" value="Chromosome 17"/>
</dbReference>
<dbReference type="AlphaFoldDB" id="A0AAN7K128"/>
<dbReference type="Pfam" id="PF06886">
    <property type="entry name" value="TPX2"/>
    <property type="match status" value="1"/>
</dbReference>
<evidence type="ECO:0000256" key="6">
    <source>
        <dbReference type="SAM" id="Coils"/>
    </source>
</evidence>
<dbReference type="PANTHER" id="PTHR46372:SF6">
    <property type="entry name" value="PROTEIN WVD2-LIKE 1"/>
    <property type="match status" value="1"/>
</dbReference>
<evidence type="ECO:0000256" key="7">
    <source>
        <dbReference type="SAM" id="MobiDB-lite"/>
    </source>
</evidence>
<keyword evidence="6" id="KW-0175">Coiled coil</keyword>
<evidence type="ECO:0000313" key="9">
    <source>
        <dbReference type="EMBL" id="KAK4759358.1"/>
    </source>
</evidence>
<evidence type="ECO:0000256" key="1">
    <source>
        <dbReference type="ARBA" id="ARBA00004245"/>
    </source>
</evidence>
<accession>A0AAN7K128</accession>
<comment type="subcellular location">
    <subcellularLocation>
        <location evidence="1">Cytoplasm</location>
        <location evidence="1">Cytoskeleton</location>
    </subcellularLocation>
</comment>
<keyword evidence="10" id="KW-1185">Reference proteome</keyword>
<dbReference type="InterPro" id="IPR027329">
    <property type="entry name" value="TPX2_C"/>
</dbReference>
<comment type="caution">
    <text evidence="9">The sequence shown here is derived from an EMBL/GenBank/DDBJ whole genome shotgun (WGS) entry which is preliminary data.</text>
</comment>
<name>A0AAN7K128_9MYRT</name>
<dbReference type="EMBL" id="JAXIOK010000011">
    <property type="protein sequence ID" value="KAK4759358.1"/>
    <property type="molecule type" value="Genomic_DNA"/>
</dbReference>
<evidence type="ECO:0000256" key="2">
    <source>
        <dbReference type="ARBA" id="ARBA00005885"/>
    </source>
</evidence>
<keyword evidence="3" id="KW-0963">Cytoplasm</keyword>
<evidence type="ECO:0000256" key="4">
    <source>
        <dbReference type="ARBA" id="ARBA00022701"/>
    </source>
</evidence>